<accession>H8X8X6</accession>
<evidence type="ECO:0000313" key="2">
    <source>
        <dbReference type="EMBL" id="CCG24274.1"/>
    </source>
</evidence>
<evidence type="ECO:0000313" key="3">
    <source>
        <dbReference type="Proteomes" id="UP000005018"/>
    </source>
</evidence>
<protein>
    <submittedName>
        <fullName evidence="2">Uncharacterized protein</fullName>
    </submittedName>
</protein>
<organism evidence="2 3">
    <name type="scientific">Candida orthopsilosis (strain 90-125)</name>
    <name type="common">Yeast</name>
    <dbReference type="NCBI Taxonomy" id="1136231"/>
    <lineage>
        <taxon>Eukaryota</taxon>
        <taxon>Fungi</taxon>
        <taxon>Dikarya</taxon>
        <taxon>Ascomycota</taxon>
        <taxon>Saccharomycotina</taxon>
        <taxon>Pichiomycetes</taxon>
        <taxon>Debaryomycetaceae</taxon>
        <taxon>Candida/Lodderomyces clade</taxon>
        <taxon>Candida</taxon>
    </lineage>
</organism>
<dbReference type="OrthoDB" id="4019681at2759"/>
<name>H8X8X6_CANO9</name>
<gene>
    <name evidence="2" type="ORF">CORT_0F00450</name>
</gene>
<evidence type="ECO:0000256" key="1">
    <source>
        <dbReference type="SAM" id="MobiDB-lite"/>
    </source>
</evidence>
<dbReference type="HOGENOM" id="CLU_425770_0_0_1"/>
<dbReference type="KEGG" id="cot:CORT_0F00450"/>
<dbReference type="GeneID" id="14541355"/>
<reference evidence="2 3" key="1">
    <citation type="journal article" date="2012" name="PLoS ONE">
        <title>Sequence and analysis of the genome of the pathogenic yeast Candida orthopsilosis.</title>
        <authorList>
            <person name="Riccombeni A."/>
            <person name="Vidanes G."/>
            <person name="Proux-Wera E."/>
            <person name="Wolfe K.H."/>
            <person name="Butler G."/>
        </authorList>
    </citation>
    <scope>NUCLEOTIDE SEQUENCE [LARGE SCALE GENOMIC DNA]</scope>
    <source>
        <strain evidence="2 3">Co 90-125</strain>
    </source>
</reference>
<dbReference type="AlphaFoldDB" id="H8X8X6"/>
<dbReference type="RefSeq" id="XP_003870404.1">
    <property type="nucleotide sequence ID" value="XM_003870355.1"/>
</dbReference>
<dbReference type="Proteomes" id="UP000005018">
    <property type="component" value="Chromosome 6"/>
</dbReference>
<sequence length="683" mass="78724">MIVPPAKFIDLVTKVVDTTEWPLPQVDNTIPKFNYEVIKVSKQVSQILVHQLKLAPIEVDFHPKFESVIVAEKYYVNCNFESNEGEISWDSYLEQIASGQVCRPVPTPSLSLQHMPHRDFGFLEEPILEYFAGKHDNKLEPLQLKSISNNIFVPVPIILQPQPTPREPSLSVWECNDKISLFGIIEEQPDSKLPPSEPDILTLLPEQHNLVTKYSIGLSFPTIIPNKGDQLFEFDFPNWEEPNVTQHYDTHDINMFLFEREPIHSRKYMVQPIATANPKENKPAEYFLQLYSEKHYNTNLWHLNKYQLIVEMEWKPIITDIKTLQSHFLVEHLDSKIDAQLEQFATVDDIKLDPCVTENTFVLDYPQLQEQSTTTQLELDNGTTNLATYHDDTDALVKLVATKKRKLNSKVVDIPQELALLSFLRPKEKREEVDDKEEAQDKKEAKEDTSTESKIPQYSVFFDSSFSESTKNYQFPSNQYIALSQSFWNKDYTTARSLSEKLGVIEVKFSHAVDIVINATSAIYITPADLLIQGDGKSTEFLILQELLTMKQHFHKLYIVSVVNTPSFVEYAGIKLQTLQLICLAINIKLLFVSKEDILLWLLEVIESEPRQLIDEPIDLENQQYGLLCECGLTYFQAREILKMTSLEKFIASSVDEKLKKFKELVTPELLCKLDFTFSEEIC</sequence>
<dbReference type="EMBL" id="HE681724">
    <property type="protein sequence ID" value="CCG24274.1"/>
    <property type="molecule type" value="Genomic_DNA"/>
</dbReference>
<proteinExistence type="predicted"/>
<keyword evidence="3" id="KW-1185">Reference proteome</keyword>
<feature type="region of interest" description="Disordered" evidence="1">
    <location>
        <begin position="431"/>
        <end position="451"/>
    </location>
</feature>